<evidence type="ECO:0000256" key="13">
    <source>
        <dbReference type="ARBA" id="ARBA00042443"/>
    </source>
</evidence>
<feature type="domain" description="Enolpyruvate transferase" evidence="16">
    <location>
        <begin position="8"/>
        <end position="406"/>
    </location>
</feature>
<reference evidence="17 18" key="1">
    <citation type="submission" date="2017-02" db="EMBL/GenBank/DDBJ databases">
        <authorList>
            <person name="Peterson S.W."/>
        </authorList>
    </citation>
    <scope>NUCLEOTIDE SEQUENCE [LARGE SCALE GENOMIC DNA]</scope>
    <source>
        <strain evidence="17 18">ATCC 27749</strain>
    </source>
</reference>
<protein>
    <recommendedName>
        <fullName evidence="12">UDP-N-acetylglucosamine 1-carboxyvinyltransferase</fullName>
        <ecNumber evidence="11">2.5.1.7</ecNumber>
    </recommendedName>
    <alternativeName>
        <fullName evidence="13">Enoylpyruvate transferase</fullName>
    </alternativeName>
    <alternativeName>
        <fullName evidence="14">UDP-N-acetylglucosamine enolpyruvyl transferase</fullName>
    </alternativeName>
</protein>
<dbReference type="PANTHER" id="PTHR43783">
    <property type="entry name" value="UDP-N-ACETYLGLUCOSAMINE 1-CARBOXYVINYLTRANSFERASE"/>
    <property type="match status" value="1"/>
</dbReference>
<dbReference type="STRING" id="745368.SAMN02745178_00215"/>
<dbReference type="GO" id="GO:0071555">
    <property type="term" value="P:cell wall organization"/>
    <property type="evidence" value="ECO:0007669"/>
    <property type="project" value="UniProtKB-KW"/>
</dbReference>
<evidence type="ECO:0000256" key="1">
    <source>
        <dbReference type="ARBA" id="ARBA00004496"/>
    </source>
</evidence>
<evidence type="ECO:0000256" key="14">
    <source>
        <dbReference type="ARBA" id="ARBA00042842"/>
    </source>
</evidence>
<dbReference type="PANTHER" id="PTHR43783:SF1">
    <property type="entry name" value="UDP-N-ACETYLGLUCOSAMINE 1-CARBOXYVINYLTRANSFERASE"/>
    <property type="match status" value="1"/>
</dbReference>
<keyword evidence="8" id="KW-0131">Cell cycle</keyword>
<dbReference type="GO" id="GO:0008760">
    <property type="term" value="F:UDP-N-acetylglucosamine 1-carboxyvinyltransferase activity"/>
    <property type="evidence" value="ECO:0007669"/>
    <property type="project" value="UniProtKB-EC"/>
</dbReference>
<dbReference type="SUPFAM" id="SSF55205">
    <property type="entry name" value="EPT/RTPC-like"/>
    <property type="match status" value="1"/>
</dbReference>
<evidence type="ECO:0000256" key="15">
    <source>
        <dbReference type="ARBA" id="ARBA00047527"/>
    </source>
</evidence>
<keyword evidence="5 17" id="KW-0808">Transferase</keyword>
<evidence type="ECO:0000256" key="11">
    <source>
        <dbReference type="ARBA" id="ARBA00039108"/>
    </source>
</evidence>
<evidence type="ECO:0000256" key="4">
    <source>
        <dbReference type="ARBA" id="ARBA00022618"/>
    </source>
</evidence>
<keyword evidence="7" id="KW-0573">Peptidoglycan synthesis</keyword>
<keyword evidence="9" id="KW-0961">Cell wall biogenesis/degradation</keyword>
<organism evidence="17 18">
    <name type="scientific">Gemmiger formicilis</name>
    <dbReference type="NCBI Taxonomy" id="745368"/>
    <lineage>
        <taxon>Bacteria</taxon>
        <taxon>Bacillati</taxon>
        <taxon>Bacillota</taxon>
        <taxon>Clostridia</taxon>
        <taxon>Eubacteriales</taxon>
        <taxon>Gemmiger</taxon>
    </lineage>
</organism>
<dbReference type="GO" id="GO:0005737">
    <property type="term" value="C:cytoplasm"/>
    <property type="evidence" value="ECO:0007669"/>
    <property type="project" value="UniProtKB-SubCell"/>
</dbReference>
<dbReference type="NCBIfam" id="NF006873">
    <property type="entry name" value="PRK09369.1"/>
    <property type="match status" value="1"/>
</dbReference>
<dbReference type="EC" id="2.5.1.7" evidence="11"/>
<dbReference type="InterPro" id="IPR036968">
    <property type="entry name" value="Enolpyruvate_Tfrase_sf"/>
</dbReference>
<comment type="catalytic activity">
    <reaction evidence="15">
        <text>phosphoenolpyruvate + UDP-N-acetyl-alpha-D-glucosamine = UDP-N-acetyl-3-O-(1-carboxyvinyl)-alpha-D-glucosamine + phosphate</text>
        <dbReference type="Rhea" id="RHEA:18681"/>
        <dbReference type="ChEBI" id="CHEBI:43474"/>
        <dbReference type="ChEBI" id="CHEBI:57705"/>
        <dbReference type="ChEBI" id="CHEBI:58702"/>
        <dbReference type="ChEBI" id="CHEBI:68483"/>
        <dbReference type="EC" id="2.5.1.7"/>
    </reaction>
</comment>
<dbReference type="OrthoDB" id="9803760at2"/>
<dbReference type="GO" id="GO:0009252">
    <property type="term" value="P:peptidoglycan biosynthetic process"/>
    <property type="evidence" value="ECO:0007669"/>
    <property type="project" value="UniProtKB-KW"/>
</dbReference>
<evidence type="ECO:0000256" key="6">
    <source>
        <dbReference type="ARBA" id="ARBA00022960"/>
    </source>
</evidence>
<dbReference type="EMBL" id="FUYF01000001">
    <property type="protein sequence ID" value="SKA73811.1"/>
    <property type="molecule type" value="Genomic_DNA"/>
</dbReference>
<dbReference type="Proteomes" id="UP000190286">
    <property type="component" value="Unassembled WGS sequence"/>
</dbReference>
<keyword evidence="6" id="KW-0133">Cell shape</keyword>
<evidence type="ECO:0000256" key="3">
    <source>
        <dbReference type="ARBA" id="ARBA00022490"/>
    </source>
</evidence>
<dbReference type="GeneID" id="93336715"/>
<dbReference type="AlphaFoldDB" id="A0A1T4WAT9"/>
<gene>
    <name evidence="17" type="ORF">SAMN02745178_00215</name>
</gene>
<dbReference type="InterPro" id="IPR050068">
    <property type="entry name" value="MurA_subfamily"/>
</dbReference>
<dbReference type="GO" id="GO:0008360">
    <property type="term" value="P:regulation of cell shape"/>
    <property type="evidence" value="ECO:0007669"/>
    <property type="project" value="UniProtKB-KW"/>
</dbReference>
<evidence type="ECO:0000256" key="2">
    <source>
        <dbReference type="ARBA" id="ARBA00004752"/>
    </source>
</evidence>
<evidence type="ECO:0000256" key="7">
    <source>
        <dbReference type="ARBA" id="ARBA00022984"/>
    </source>
</evidence>
<comment type="pathway">
    <text evidence="2">Cell wall biogenesis; peptidoglycan biosynthesis.</text>
</comment>
<evidence type="ECO:0000259" key="16">
    <source>
        <dbReference type="Pfam" id="PF00275"/>
    </source>
</evidence>
<accession>A0A1T4WAT9</accession>
<name>A0A1T4WAT9_9FIRM</name>
<keyword evidence="3" id="KW-0963">Cytoplasm</keyword>
<evidence type="ECO:0000313" key="17">
    <source>
        <dbReference type="EMBL" id="SKA73811.1"/>
    </source>
</evidence>
<dbReference type="InterPro" id="IPR013792">
    <property type="entry name" value="RNA3'P_cycl/enolpyr_Trfase_a/b"/>
</dbReference>
<keyword evidence="4" id="KW-0132">Cell division</keyword>
<keyword evidence="18" id="KW-1185">Reference proteome</keyword>
<evidence type="ECO:0000256" key="5">
    <source>
        <dbReference type="ARBA" id="ARBA00022679"/>
    </source>
</evidence>
<evidence type="ECO:0000256" key="12">
    <source>
        <dbReference type="ARBA" id="ARBA00039754"/>
    </source>
</evidence>
<evidence type="ECO:0000256" key="9">
    <source>
        <dbReference type="ARBA" id="ARBA00023316"/>
    </source>
</evidence>
<comment type="similarity">
    <text evidence="10">Belongs to the EPSP synthase family. MurA subfamily.</text>
</comment>
<dbReference type="RefSeq" id="WP_078783231.1">
    <property type="nucleotide sequence ID" value="NZ_FUYF01000001.1"/>
</dbReference>
<sequence>MQTITIHGRRTLHGSIRPAAAKNSTLPLLAATLLCDGPCRLQDVPRLADVDTSLALLDAVGARVRCCGADLCTRPADRLCGDIPEHLAGAMRSSVFYLAPLLCRVGYVRLPLPGGCRLGPRPVDIHLAGLAAMGAEVELEGIAVTLRRTGPLHGVDFTLRLPSVGATMTLLMAACCAAGQTVLRGAAQEPEIGDMIAFLSACGADIQGAGTPVLTVQGGRPLGGAFHRPLPDRIAAATYAAALACAGGQIEIAGCDPASYDSFLRFLAGTGVQVSRVGDCVRLARDPAAPLRGGAHLRADAWPAFATDTAPLAAAVLLTAAGESEIYDSLFANRFACAAGFAAMGAACTVRGRQLTLPGGAVLHGTDVTAPDLRGGAALLAAALAADGETRLRDPGHIPRGYENLPAALRGLGAEIS</sequence>
<dbReference type="InterPro" id="IPR001986">
    <property type="entry name" value="Enolpyruvate_Tfrase_dom"/>
</dbReference>
<dbReference type="GO" id="GO:0051301">
    <property type="term" value="P:cell division"/>
    <property type="evidence" value="ECO:0007669"/>
    <property type="project" value="UniProtKB-KW"/>
</dbReference>
<evidence type="ECO:0000313" key="18">
    <source>
        <dbReference type="Proteomes" id="UP000190286"/>
    </source>
</evidence>
<dbReference type="Pfam" id="PF00275">
    <property type="entry name" value="EPSP_synthase"/>
    <property type="match status" value="1"/>
</dbReference>
<proteinExistence type="inferred from homology"/>
<evidence type="ECO:0000256" key="10">
    <source>
        <dbReference type="ARBA" id="ARBA00038367"/>
    </source>
</evidence>
<comment type="subcellular location">
    <subcellularLocation>
        <location evidence="1">Cytoplasm</location>
    </subcellularLocation>
</comment>
<dbReference type="Gene3D" id="3.65.10.10">
    <property type="entry name" value="Enolpyruvate transferase domain"/>
    <property type="match status" value="2"/>
</dbReference>
<evidence type="ECO:0000256" key="8">
    <source>
        <dbReference type="ARBA" id="ARBA00023306"/>
    </source>
</evidence>